<evidence type="ECO:0000256" key="3">
    <source>
        <dbReference type="SAM" id="MobiDB-lite"/>
    </source>
</evidence>
<feature type="compositionally biased region" description="Polar residues" evidence="3">
    <location>
        <begin position="154"/>
        <end position="169"/>
    </location>
</feature>
<name>A0A934J1I4_9BACL</name>
<keyword evidence="4" id="KW-1133">Transmembrane helix</keyword>
<organism evidence="6 7">
    <name type="scientific">Paenibacillus roseus</name>
    <dbReference type="NCBI Taxonomy" id="2798579"/>
    <lineage>
        <taxon>Bacteria</taxon>
        <taxon>Bacillati</taxon>
        <taxon>Bacillota</taxon>
        <taxon>Bacilli</taxon>
        <taxon>Bacillales</taxon>
        <taxon>Paenibacillaceae</taxon>
        <taxon>Paenibacillus</taxon>
    </lineage>
</organism>
<gene>
    <name evidence="6" type="ORF">JFN88_17890</name>
</gene>
<evidence type="ECO:0000256" key="4">
    <source>
        <dbReference type="SAM" id="Phobius"/>
    </source>
</evidence>
<accession>A0A934J1I4</accession>
<protein>
    <recommendedName>
        <fullName evidence="2">Anti-sigma-W factor RsiW</fullName>
    </recommendedName>
</protein>
<keyword evidence="4" id="KW-0472">Membrane</keyword>
<evidence type="ECO:0000313" key="6">
    <source>
        <dbReference type="EMBL" id="MBJ6363077.1"/>
    </source>
</evidence>
<feature type="compositionally biased region" description="Polar residues" evidence="3">
    <location>
        <begin position="210"/>
        <end position="242"/>
    </location>
</feature>
<reference evidence="6" key="1">
    <citation type="submission" date="2020-12" db="EMBL/GenBank/DDBJ databases">
        <authorList>
            <person name="Huq M.A."/>
        </authorList>
    </citation>
    <scope>NUCLEOTIDE SEQUENCE</scope>
    <source>
        <strain evidence="6">MAHUQ-46</strain>
    </source>
</reference>
<dbReference type="InterPro" id="IPR041916">
    <property type="entry name" value="Anti_sigma_zinc_sf"/>
</dbReference>
<dbReference type="Pfam" id="PF13490">
    <property type="entry name" value="zf-HC2"/>
    <property type="match status" value="1"/>
</dbReference>
<feature type="transmembrane region" description="Helical" evidence="4">
    <location>
        <begin position="102"/>
        <end position="122"/>
    </location>
</feature>
<dbReference type="Gene3D" id="1.10.10.1320">
    <property type="entry name" value="Anti-sigma factor, zinc-finger domain"/>
    <property type="match status" value="1"/>
</dbReference>
<feature type="region of interest" description="Disordered" evidence="3">
    <location>
        <begin position="154"/>
        <end position="288"/>
    </location>
</feature>
<feature type="compositionally biased region" description="Basic and acidic residues" evidence="3">
    <location>
        <begin position="243"/>
        <end position="252"/>
    </location>
</feature>
<keyword evidence="4" id="KW-0812">Transmembrane</keyword>
<dbReference type="AlphaFoldDB" id="A0A934J1I4"/>
<evidence type="ECO:0000313" key="7">
    <source>
        <dbReference type="Proteomes" id="UP000640274"/>
    </source>
</evidence>
<keyword evidence="7" id="KW-1185">Reference proteome</keyword>
<dbReference type="Proteomes" id="UP000640274">
    <property type="component" value="Unassembled WGS sequence"/>
</dbReference>
<feature type="domain" description="Putative zinc-finger" evidence="5">
    <location>
        <begin position="3"/>
        <end position="37"/>
    </location>
</feature>
<evidence type="ECO:0000259" key="5">
    <source>
        <dbReference type="Pfam" id="PF13490"/>
    </source>
</evidence>
<proteinExistence type="inferred from homology"/>
<sequence length="384" mass="41298">MTCQEVMDYMQRQLDGDLDERETEILMSHLKDCPDCAEMQKRLSLLSSELENLPKVAPPYSLVDAIMPRLEQIELQRQEPEESVLPRRKTPDRSGRSWFQRYRALSGVIAAGLVAGIFMLTYNPQNLPTASENSNAAGNAAGVADSSLQSNSIASDTNQAQNGEQQETMASDEPTKNFNTDAAEQGAGVESAETGASAPATEPQARSFKGDSNQESLSKKQVTRVTASSPDGAASNSSGGHEQNSKAEKDGNGSHSPSYSGQIGGSKDEASNRNSQEAPDMGFVPPENVDADIFSDQKALAGIAQVQQAVSPDSRYSAVVTDQSVSIYSTDSNELLFRGGEREGVISNLLWSDDNLTLGYDVKDSHGNVSHYVIHVKDGTEAKQ</sequence>
<dbReference type="InterPro" id="IPR027383">
    <property type="entry name" value="Znf_put"/>
</dbReference>
<dbReference type="RefSeq" id="WP_199020659.1">
    <property type="nucleotide sequence ID" value="NZ_JAELUP010000103.1"/>
</dbReference>
<comment type="similarity">
    <text evidence="1">Belongs to the zinc-associated anti-sigma factor (ZAS) superfamily. Anti-sigma-W factor family.</text>
</comment>
<evidence type="ECO:0000256" key="1">
    <source>
        <dbReference type="ARBA" id="ARBA00024353"/>
    </source>
</evidence>
<comment type="caution">
    <text evidence="6">The sequence shown here is derived from an EMBL/GenBank/DDBJ whole genome shotgun (WGS) entry which is preliminary data.</text>
</comment>
<evidence type="ECO:0000256" key="2">
    <source>
        <dbReference type="ARBA" id="ARBA00024438"/>
    </source>
</evidence>
<dbReference type="EMBL" id="JAELUP010000103">
    <property type="protein sequence ID" value="MBJ6363077.1"/>
    <property type="molecule type" value="Genomic_DNA"/>
</dbReference>